<organism evidence="1 2">
    <name type="scientific">Azospirillum cavernae</name>
    <dbReference type="NCBI Taxonomy" id="2320860"/>
    <lineage>
        <taxon>Bacteria</taxon>
        <taxon>Pseudomonadati</taxon>
        <taxon>Pseudomonadota</taxon>
        <taxon>Alphaproteobacteria</taxon>
        <taxon>Rhodospirillales</taxon>
        <taxon>Azospirillaceae</taxon>
        <taxon>Azospirillum</taxon>
    </lineage>
</organism>
<reference evidence="1 2" key="1">
    <citation type="submission" date="2018-09" db="EMBL/GenBank/DDBJ databases">
        <authorList>
            <person name="Zhu H."/>
        </authorList>
    </citation>
    <scope>NUCLEOTIDE SEQUENCE [LARGE SCALE GENOMIC DNA]</scope>
    <source>
        <strain evidence="1 2">K2W22B-5</strain>
    </source>
</reference>
<dbReference type="AlphaFoldDB" id="A0A418VL27"/>
<sequence length="290" mass="32709">MRILITIPHYCGAPKPGVSVEYGSTHGDRTARAAALREAIAACQRHFGSQGMMHSRNAERVVRRPNIGAVTSVDIVVVTTGGRHLLDELDLPVGFFTHQPVDLDPMMLGFACHAVLAERLGQYDYYGYIEDDLVIHDANFFDKLEMFNAAHGESCVLLPNRYETALRSAFQKLYIDRAMLDDLPEGSVAPDDRRVIQGSFLNRQLALERASNPHSGCFFLDERQMRIWRDQPFFLDRDTGFIGPLESAATLGILKTFKLFKPHLSCANFLEIHHACNRYLERDMRTLPAT</sequence>
<protein>
    <submittedName>
        <fullName evidence="1">Calcium-binding protein</fullName>
    </submittedName>
</protein>
<proteinExistence type="predicted"/>
<comment type="caution">
    <text evidence="1">The sequence shown here is derived from an EMBL/GenBank/DDBJ whole genome shotgun (WGS) entry which is preliminary data.</text>
</comment>
<name>A0A418VL27_9PROT</name>
<evidence type="ECO:0000313" key="2">
    <source>
        <dbReference type="Proteomes" id="UP000283458"/>
    </source>
</evidence>
<dbReference type="Proteomes" id="UP000283458">
    <property type="component" value="Unassembled WGS sequence"/>
</dbReference>
<dbReference type="RefSeq" id="WP_119834206.1">
    <property type="nucleotide sequence ID" value="NZ_QYUL01000006.1"/>
</dbReference>
<keyword evidence="2" id="KW-1185">Reference proteome</keyword>
<accession>A0A418VL27</accession>
<dbReference type="EMBL" id="QYUL01000006">
    <property type="protein sequence ID" value="RJF76855.1"/>
    <property type="molecule type" value="Genomic_DNA"/>
</dbReference>
<dbReference type="OrthoDB" id="270676at2"/>
<evidence type="ECO:0000313" key="1">
    <source>
        <dbReference type="EMBL" id="RJF76855.1"/>
    </source>
</evidence>
<gene>
    <name evidence="1" type="ORF">D3877_28660</name>
</gene>